<dbReference type="EMBL" id="CYUD01000006">
    <property type="protein sequence ID" value="CUK01537.1"/>
    <property type="molecule type" value="Genomic_DNA"/>
</dbReference>
<dbReference type="OrthoDB" id="7705145at2"/>
<dbReference type="InterPro" id="IPR027417">
    <property type="entry name" value="P-loop_NTPase"/>
</dbReference>
<sequence>MIDVWKTRAKKWRRSVRKALAPLRARLIPQSQPETCIIVASNGRSGSTLTFTTLIEAMEGTVPKARKKATFFARMKDATFQAPCVYKTHDFPQTLSSWPENTRVIFCFGSTKDSALSVYTAKEKYGDEWIDLHFHHLHATGTYDELFERDVLQQARQVKEWATFEDVPVLCVHYDAIWDHKETISRFTGWKFNPPERRERAPKNIPADLMAAADRVYGPIDAVIDQLPKCFIASRQFRRTVEDLPITD</sequence>
<accession>A0A0P1IAF2</accession>
<dbReference type="SUPFAM" id="SSF52540">
    <property type="entry name" value="P-loop containing nucleoside triphosphate hydrolases"/>
    <property type="match status" value="1"/>
</dbReference>
<evidence type="ECO:0000313" key="1">
    <source>
        <dbReference type="EMBL" id="CUK01537.1"/>
    </source>
</evidence>
<reference evidence="2" key="1">
    <citation type="submission" date="2015-09" db="EMBL/GenBank/DDBJ databases">
        <authorList>
            <person name="Rodrigo-Torres L."/>
            <person name="Arahal D.R."/>
        </authorList>
    </citation>
    <scope>NUCLEOTIDE SEQUENCE [LARGE SCALE GENOMIC DNA]</scope>
    <source>
        <strain evidence="2">CECT 5091</strain>
    </source>
</reference>
<name>A0A0P1IAF2_9RHOB</name>
<dbReference type="Gene3D" id="3.40.50.300">
    <property type="entry name" value="P-loop containing nucleotide triphosphate hydrolases"/>
    <property type="match status" value="1"/>
</dbReference>
<dbReference type="RefSeq" id="WP_058281980.1">
    <property type="nucleotide sequence ID" value="NZ_CYUD01000006.1"/>
</dbReference>
<dbReference type="STRING" id="1715692.RUE5091_02263"/>
<organism evidence="1 2">
    <name type="scientific">Ruegeria denitrificans</name>
    <dbReference type="NCBI Taxonomy" id="1715692"/>
    <lineage>
        <taxon>Bacteria</taxon>
        <taxon>Pseudomonadati</taxon>
        <taxon>Pseudomonadota</taxon>
        <taxon>Alphaproteobacteria</taxon>
        <taxon>Rhodobacterales</taxon>
        <taxon>Roseobacteraceae</taxon>
        <taxon>Ruegeria</taxon>
    </lineage>
</organism>
<proteinExistence type="predicted"/>
<evidence type="ECO:0008006" key="3">
    <source>
        <dbReference type="Google" id="ProtNLM"/>
    </source>
</evidence>
<gene>
    <name evidence="1" type="ORF">RUE5091_02263</name>
</gene>
<keyword evidence="2" id="KW-1185">Reference proteome</keyword>
<evidence type="ECO:0000313" key="2">
    <source>
        <dbReference type="Proteomes" id="UP000051260"/>
    </source>
</evidence>
<protein>
    <recommendedName>
        <fullName evidence="3">Stf0 sulfotransferase</fullName>
    </recommendedName>
</protein>
<dbReference type="Proteomes" id="UP000051260">
    <property type="component" value="Unassembled WGS sequence"/>
</dbReference>
<dbReference type="AlphaFoldDB" id="A0A0P1IAF2"/>